<comment type="subcellular location">
    <subcellularLocation>
        <location evidence="1">Membrane</location>
    </subcellularLocation>
</comment>
<evidence type="ECO:0000313" key="7">
    <source>
        <dbReference type="EMBL" id="VVT11748.1"/>
    </source>
</evidence>
<feature type="transmembrane region" description="Helical" evidence="6">
    <location>
        <begin position="12"/>
        <end position="40"/>
    </location>
</feature>
<protein>
    <submittedName>
        <fullName evidence="7">Type IV secretion protein VirB3</fullName>
    </submittedName>
</protein>
<keyword evidence="2 6" id="KW-0812">Transmembrane</keyword>
<reference evidence="7 8" key="1">
    <citation type="submission" date="2019-09" db="EMBL/GenBank/DDBJ databases">
        <authorList>
            <person name="Dittami M. S."/>
        </authorList>
    </citation>
    <scope>NUCLEOTIDE SEQUENCE [LARGE SCALE GENOMIC DNA]</scope>
    <source>
        <strain evidence="7">SPHINGO391</strain>
    </source>
</reference>
<dbReference type="GO" id="GO:0016020">
    <property type="term" value="C:membrane"/>
    <property type="evidence" value="ECO:0007669"/>
    <property type="project" value="UniProtKB-SubCell"/>
</dbReference>
<gene>
    <name evidence="7" type="ORF">SPHINGO391_410107</name>
</gene>
<evidence type="ECO:0000256" key="6">
    <source>
        <dbReference type="SAM" id="Phobius"/>
    </source>
</evidence>
<evidence type="ECO:0000256" key="5">
    <source>
        <dbReference type="SAM" id="MobiDB-lite"/>
    </source>
</evidence>
<feature type="region of interest" description="Disordered" evidence="5">
    <location>
        <begin position="68"/>
        <end position="93"/>
    </location>
</feature>
<name>A0A5E7YZB3_9SPHN</name>
<accession>A0A5E7YZB3</accession>
<sequence>MWQGVPIEAMGLNAIVSTVIFVIMGNPLYMVIGVVVHYTIRALVSRDYNMFKTIRLWSETKARARNTDLWGGSSVSPTPLRPARKPREVRTHV</sequence>
<dbReference type="Pfam" id="PF05101">
    <property type="entry name" value="VirB3"/>
    <property type="match status" value="1"/>
</dbReference>
<dbReference type="InterPro" id="IPR007792">
    <property type="entry name" value="T4SS_VirB3/TrbD/AvhB"/>
</dbReference>
<organism evidence="7 8">
    <name type="scientific">Sphingomonas aurantiaca</name>
    <dbReference type="NCBI Taxonomy" id="185949"/>
    <lineage>
        <taxon>Bacteria</taxon>
        <taxon>Pseudomonadati</taxon>
        <taxon>Pseudomonadota</taxon>
        <taxon>Alphaproteobacteria</taxon>
        <taxon>Sphingomonadales</taxon>
        <taxon>Sphingomonadaceae</taxon>
        <taxon>Sphingomonas</taxon>
    </lineage>
</organism>
<dbReference type="Proteomes" id="UP000326857">
    <property type="component" value="Unassembled WGS sequence"/>
</dbReference>
<evidence type="ECO:0000256" key="3">
    <source>
        <dbReference type="ARBA" id="ARBA00022989"/>
    </source>
</evidence>
<evidence type="ECO:0000313" key="8">
    <source>
        <dbReference type="Proteomes" id="UP000326857"/>
    </source>
</evidence>
<evidence type="ECO:0000256" key="1">
    <source>
        <dbReference type="ARBA" id="ARBA00004370"/>
    </source>
</evidence>
<proteinExistence type="predicted"/>
<dbReference type="EMBL" id="CABVLI010000036">
    <property type="protein sequence ID" value="VVT11748.1"/>
    <property type="molecule type" value="Genomic_DNA"/>
</dbReference>
<keyword evidence="4 6" id="KW-0472">Membrane</keyword>
<dbReference type="AlphaFoldDB" id="A0A5E7YZB3"/>
<keyword evidence="3 6" id="KW-1133">Transmembrane helix</keyword>
<evidence type="ECO:0000256" key="2">
    <source>
        <dbReference type="ARBA" id="ARBA00022692"/>
    </source>
</evidence>
<evidence type="ECO:0000256" key="4">
    <source>
        <dbReference type="ARBA" id="ARBA00023136"/>
    </source>
</evidence>